<keyword evidence="1" id="KW-1133">Transmembrane helix</keyword>
<dbReference type="AlphaFoldDB" id="A0A095X1C0"/>
<dbReference type="EMBL" id="JRMW01000037">
    <property type="protein sequence ID" value="KGF03643.1"/>
    <property type="molecule type" value="Genomic_DNA"/>
</dbReference>
<feature type="transmembrane region" description="Helical" evidence="1">
    <location>
        <begin position="154"/>
        <end position="177"/>
    </location>
</feature>
<feature type="transmembrane region" description="Helical" evidence="1">
    <location>
        <begin position="416"/>
        <end position="436"/>
    </location>
</feature>
<feature type="transmembrane region" description="Helical" evidence="1">
    <location>
        <begin position="68"/>
        <end position="89"/>
    </location>
</feature>
<feature type="transmembrane region" description="Helical" evidence="1">
    <location>
        <begin position="257"/>
        <end position="275"/>
    </location>
</feature>
<dbReference type="eggNOG" id="COG2898">
    <property type="taxonomic scope" value="Bacteria"/>
</dbReference>
<dbReference type="OrthoDB" id="1689881at2"/>
<evidence type="ECO:0000313" key="3">
    <source>
        <dbReference type="Proteomes" id="UP000029579"/>
    </source>
</evidence>
<accession>A0A095X1C0</accession>
<feature type="transmembrane region" description="Helical" evidence="1">
    <location>
        <begin position="442"/>
        <end position="468"/>
    </location>
</feature>
<proteinExistence type="predicted"/>
<name>A0A095X1C0_9FIRM</name>
<sequence>MNKSNILTLSKYSLKESFFPYMPRKTVPNMPKSYLGRILLLIWTYVFFGAVFTGVFKASAYLYVANDMAFMYFTSFGMSMTLMVFLFYLPQIFSNLYTKSAIANYQTMPIREGELFVGKVFGGVLSFVDFFLYLIIGLVIYFKEAGFDPWVLVMGLILYLPMVYLPYGILSLFLLVIKKFTNVNRHAKLFKTIGYLIMFGIMGVIYYFSFSASNSSGMGKMNVDINQITQTLSMVSNVFFNAKIYGLAVAGTMSQRLIFTGLIFALCLLLAFISYKIANKFYYEAVFDEHLDTSKKEATPSKDIKIEAGSQFKAIFKKDLKTLFSNIVFLSGPLGMVMVILVMGFVQARTAMEESGVDPASPELLLFAFLISLGVGLFIWLNGGLANTALSREGKSFYLIQTLPIDPKSHMRARFAAAYVVACGINLILALAYTFLLKLTILGGLVIFVGLSLTCAFATMISLYFGTFMVYTQWKKPQEIQQSGGLKAVGIYLGSLLVMGLLGLTVFAITELTDNILIGAGTGLLVVLIIVFLVYRATLKKYTKGFMDV</sequence>
<feature type="transmembrane region" description="Helical" evidence="1">
    <location>
        <begin position="516"/>
        <end position="535"/>
    </location>
</feature>
<feature type="transmembrane region" description="Helical" evidence="1">
    <location>
        <begin position="323"/>
        <end position="345"/>
    </location>
</feature>
<protein>
    <submittedName>
        <fullName evidence="2">Uncharacterized protein</fullName>
    </submittedName>
</protein>
<gene>
    <name evidence="2" type="ORF">HMPREF1630_06225</name>
</gene>
<dbReference type="Proteomes" id="UP000029579">
    <property type="component" value="Unassembled WGS sequence"/>
</dbReference>
<comment type="caution">
    <text evidence="2">The sequence shown here is derived from an EMBL/GenBank/DDBJ whole genome shotgun (WGS) entry which is preliminary data.</text>
</comment>
<feature type="transmembrane region" description="Helical" evidence="1">
    <location>
        <begin position="34"/>
        <end position="56"/>
    </location>
</feature>
<feature type="transmembrane region" description="Helical" evidence="1">
    <location>
        <begin position="365"/>
        <end position="385"/>
    </location>
</feature>
<reference evidence="2 3" key="1">
    <citation type="submission" date="2014-07" db="EMBL/GenBank/DDBJ databases">
        <authorList>
            <person name="McCorrison J."/>
            <person name="Sanka R."/>
            <person name="Torralba M."/>
            <person name="Gillis M."/>
            <person name="Haft D.H."/>
            <person name="Methe B."/>
            <person name="Sutton G."/>
            <person name="Nelson K.E."/>
        </authorList>
    </citation>
    <scope>NUCLEOTIDE SEQUENCE [LARGE SCALE GENOMIC DNA]</scope>
    <source>
        <strain evidence="2 3">S7-1-13</strain>
    </source>
</reference>
<feature type="transmembrane region" description="Helical" evidence="1">
    <location>
        <begin position="189"/>
        <end position="208"/>
    </location>
</feature>
<keyword evidence="1" id="KW-0812">Transmembrane</keyword>
<keyword evidence="1" id="KW-0472">Membrane</keyword>
<dbReference type="RefSeq" id="WP_037328045.1">
    <property type="nucleotide sequence ID" value="NZ_JRMW01000037.1"/>
</dbReference>
<evidence type="ECO:0000313" key="2">
    <source>
        <dbReference type="EMBL" id="KGF03643.1"/>
    </source>
</evidence>
<organism evidence="2 3">
    <name type="scientific">Anaerococcus lactolyticus S7-1-13</name>
    <dbReference type="NCBI Taxonomy" id="1284686"/>
    <lineage>
        <taxon>Bacteria</taxon>
        <taxon>Bacillati</taxon>
        <taxon>Bacillota</taxon>
        <taxon>Tissierellia</taxon>
        <taxon>Tissierellales</taxon>
        <taxon>Peptoniphilaceae</taxon>
        <taxon>Anaerococcus</taxon>
    </lineage>
</organism>
<feature type="transmembrane region" description="Helical" evidence="1">
    <location>
        <begin position="489"/>
        <end position="510"/>
    </location>
</feature>
<feature type="transmembrane region" description="Helical" evidence="1">
    <location>
        <begin position="120"/>
        <end position="142"/>
    </location>
</feature>
<evidence type="ECO:0000256" key="1">
    <source>
        <dbReference type="SAM" id="Phobius"/>
    </source>
</evidence>